<feature type="transmembrane region" description="Helical" evidence="1">
    <location>
        <begin position="30"/>
        <end position="48"/>
    </location>
</feature>
<proteinExistence type="predicted"/>
<keyword evidence="3" id="KW-1185">Reference proteome</keyword>
<evidence type="ECO:0000256" key="1">
    <source>
        <dbReference type="SAM" id="Phobius"/>
    </source>
</evidence>
<dbReference type="AlphaFoldDB" id="W4HHR3"/>
<comment type="caution">
    <text evidence="2">The sequence shown here is derived from an EMBL/GenBank/DDBJ whole genome shotgun (WGS) entry which is preliminary data.</text>
</comment>
<dbReference type="eggNOG" id="ENOG5032RXY">
    <property type="taxonomic scope" value="Bacteria"/>
</dbReference>
<keyword evidence="1" id="KW-0472">Membrane</keyword>
<dbReference type="Proteomes" id="UP000019063">
    <property type="component" value="Unassembled WGS sequence"/>
</dbReference>
<organism evidence="2 3">
    <name type="scientific">Roseivivax marinus</name>
    <dbReference type="NCBI Taxonomy" id="1379903"/>
    <lineage>
        <taxon>Bacteria</taxon>
        <taxon>Pseudomonadati</taxon>
        <taxon>Pseudomonadota</taxon>
        <taxon>Alphaproteobacteria</taxon>
        <taxon>Rhodobacterales</taxon>
        <taxon>Roseobacteraceae</taxon>
        <taxon>Roseivivax</taxon>
    </lineage>
</organism>
<reference evidence="2 3" key="1">
    <citation type="journal article" date="2014" name="Antonie Van Leeuwenhoek">
        <title>Roseivivax atlanticus sp. nov., isolated from surface seawater of the Atlantic Ocean.</title>
        <authorList>
            <person name="Li G."/>
            <person name="Lai Q."/>
            <person name="Liu X."/>
            <person name="Sun F."/>
            <person name="Shao Z."/>
        </authorList>
    </citation>
    <scope>NUCLEOTIDE SEQUENCE [LARGE SCALE GENOMIC DNA]</scope>
    <source>
        <strain evidence="2 3">22II-s10s</strain>
    </source>
</reference>
<feature type="transmembrane region" description="Helical" evidence="1">
    <location>
        <begin position="54"/>
        <end position="72"/>
    </location>
</feature>
<sequence>MTPTSEPTRPDAADDDTVLATLRPSAARRWMGVGALGILGALLLGLALAPEVAVLWRLALAAGAVLTARMAMTMERATRRGLVLTPGDLREEGEGGEILARLSDVRRVDRSAFALKPSNGFVMLLADPAPRAYRPGLWWRIGRRVAVGGVLSGSETRGLADSIAVMIADTGDGPRG</sequence>
<dbReference type="STRING" id="1379903.ATO8_15653"/>
<name>W4HHR3_9RHOB</name>
<accession>W4HHR3</accession>
<dbReference type="RefSeq" id="WP_043845813.1">
    <property type="nucleotide sequence ID" value="NZ_AQQW01000010.1"/>
</dbReference>
<keyword evidence="1" id="KW-0812">Transmembrane</keyword>
<gene>
    <name evidence="2" type="ORF">ATO8_15653</name>
</gene>
<evidence type="ECO:0000313" key="3">
    <source>
        <dbReference type="Proteomes" id="UP000019063"/>
    </source>
</evidence>
<evidence type="ECO:0000313" key="2">
    <source>
        <dbReference type="EMBL" id="ETW11696.1"/>
    </source>
</evidence>
<dbReference type="PATRIC" id="fig|1317118.6.peg.3217"/>
<dbReference type="EMBL" id="AQQW01000010">
    <property type="protein sequence ID" value="ETW11696.1"/>
    <property type="molecule type" value="Genomic_DNA"/>
</dbReference>
<protein>
    <submittedName>
        <fullName evidence="2">Uncharacterized protein</fullName>
    </submittedName>
</protein>
<keyword evidence="1" id="KW-1133">Transmembrane helix</keyword>